<keyword evidence="5" id="KW-0479">Metal-binding</keyword>
<dbReference type="GO" id="GO:0080132">
    <property type="term" value="F:fatty acid 2-hydroxylase activity"/>
    <property type="evidence" value="ECO:0007669"/>
    <property type="project" value="InterPro"/>
</dbReference>
<evidence type="ECO:0000256" key="11">
    <source>
        <dbReference type="ARBA" id="ARBA00023098"/>
    </source>
</evidence>
<evidence type="ECO:0000256" key="14">
    <source>
        <dbReference type="SAM" id="MobiDB-lite"/>
    </source>
</evidence>
<evidence type="ECO:0000256" key="4">
    <source>
        <dbReference type="ARBA" id="ARBA00022692"/>
    </source>
</evidence>
<accession>A0A1M6MCA9</accession>
<keyword evidence="10" id="KW-0560">Oxidoreductase</keyword>
<feature type="transmembrane region" description="Helical" evidence="15">
    <location>
        <begin position="96"/>
        <end position="120"/>
    </location>
</feature>
<dbReference type="STRING" id="1830138.SAMN05443507_1047"/>
<feature type="region of interest" description="Disordered" evidence="14">
    <location>
        <begin position="202"/>
        <end position="226"/>
    </location>
</feature>
<dbReference type="PANTHER" id="PTHR12863">
    <property type="entry name" value="FATTY ACID HYDROXYLASE"/>
    <property type="match status" value="1"/>
</dbReference>
<keyword evidence="3" id="KW-0444">Lipid biosynthesis</keyword>
<evidence type="ECO:0000256" key="13">
    <source>
        <dbReference type="ARBA" id="ARBA00023160"/>
    </source>
</evidence>
<evidence type="ECO:0000256" key="8">
    <source>
        <dbReference type="ARBA" id="ARBA00022833"/>
    </source>
</evidence>
<comment type="subcellular location">
    <subcellularLocation>
        <location evidence="2">Endoplasmic reticulum membrane</location>
        <topology evidence="2">Multi-pass membrane protein</topology>
    </subcellularLocation>
</comment>
<evidence type="ECO:0000256" key="6">
    <source>
        <dbReference type="ARBA" id="ARBA00022824"/>
    </source>
</evidence>
<dbReference type="AlphaFoldDB" id="A0A1M6MCA9"/>
<feature type="domain" description="Fatty acid hydroxylase" evidence="16">
    <location>
        <begin position="42"/>
        <end position="180"/>
    </location>
</feature>
<proteinExistence type="predicted"/>
<evidence type="ECO:0000256" key="1">
    <source>
        <dbReference type="ARBA" id="ARBA00001947"/>
    </source>
</evidence>
<evidence type="ECO:0000256" key="9">
    <source>
        <dbReference type="ARBA" id="ARBA00022989"/>
    </source>
</evidence>
<evidence type="ECO:0000256" key="12">
    <source>
        <dbReference type="ARBA" id="ARBA00023136"/>
    </source>
</evidence>
<dbReference type="Pfam" id="PF04116">
    <property type="entry name" value="FA_hydroxylase"/>
    <property type="match status" value="1"/>
</dbReference>
<evidence type="ECO:0000256" key="5">
    <source>
        <dbReference type="ARBA" id="ARBA00022723"/>
    </source>
</evidence>
<evidence type="ECO:0000256" key="2">
    <source>
        <dbReference type="ARBA" id="ARBA00004477"/>
    </source>
</evidence>
<keyword evidence="4 15" id="KW-0812">Transmembrane</keyword>
<keyword evidence="7" id="KW-0276">Fatty acid metabolism</keyword>
<dbReference type="InterPro" id="IPR006694">
    <property type="entry name" value="Fatty_acid_hydroxylase"/>
</dbReference>
<dbReference type="RefSeq" id="WP_072873098.1">
    <property type="nucleotide sequence ID" value="NZ_FRAF01000004.1"/>
</dbReference>
<reference evidence="18" key="1">
    <citation type="submission" date="2016-11" db="EMBL/GenBank/DDBJ databases">
        <authorList>
            <person name="Varghese N."/>
            <person name="Submissions S."/>
        </authorList>
    </citation>
    <scope>NUCLEOTIDE SEQUENCE [LARGE SCALE GENOMIC DNA]</scope>
    <source>
        <strain evidence="18">USBA-503</strain>
    </source>
</reference>
<dbReference type="GO" id="GO:0006633">
    <property type="term" value="P:fatty acid biosynthetic process"/>
    <property type="evidence" value="ECO:0007669"/>
    <property type="project" value="UniProtKB-KW"/>
</dbReference>
<keyword evidence="12 15" id="KW-0472">Membrane</keyword>
<comment type="cofactor">
    <cofactor evidence="1">
        <name>Zn(2+)</name>
        <dbReference type="ChEBI" id="CHEBI:29105"/>
    </cofactor>
</comment>
<feature type="transmembrane region" description="Helical" evidence="15">
    <location>
        <begin position="12"/>
        <end position="31"/>
    </location>
</feature>
<keyword evidence="11" id="KW-0443">Lipid metabolism</keyword>
<feature type="transmembrane region" description="Helical" evidence="15">
    <location>
        <begin position="37"/>
        <end position="60"/>
    </location>
</feature>
<keyword evidence="9 15" id="KW-1133">Transmembrane helix</keyword>
<organism evidence="17 18">
    <name type="scientific">Alicyclobacillus tolerans</name>
    <dbReference type="NCBI Taxonomy" id="90970"/>
    <lineage>
        <taxon>Bacteria</taxon>
        <taxon>Bacillati</taxon>
        <taxon>Bacillota</taxon>
        <taxon>Bacilli</taxon>
        <taxon>Bacillales</taxon>
        <taxon>Alicyclobacillaceae</taxon>
        <taxon>Alicyclobacillus</taxon>
    </lineage>
</organism>
<dbReference type="EMBL" id="FRAF01000004">
    <property type="protein sequence ID" value="SHJ81084.1"/>
    <property type="molecule type" value="Genomic_DNA"/>
</dbReference>
<dbReference type="GO" id="GO:0005506">
    <property type="term" value="F:iron ion binding"/>
    <property type="evidence" value="ECO:0007669"/>
    <property type="project" value="InterPro"/>
</dbReference>
<evidence type="ECO:0000313" key="18">
    <source>
        <dbReference type="Proteomes" id="UP000184016"/>
    </source>
</evidence>
<evidence type="ECO:0000256" key="7">
    <source>
        <dbReference type="ARBA" id="ARBA00022832"/>
    </source>
</evidence>
<evidence type="ECO:0000259" key="16">
    <source>
        <dbReference type="Pfam" id="PF04116"/>
    </source>
</evidence>
<gene>
    <name evidence="17" type="ORF">SAMN05443507_1047</name>
</gene>
<dbReference type="GO" id="GO:0016020">
    <property type="term" value="C:membrane"/>
    <property type="evidence" value="ECO:0007669"/>
    <property type="project" value="InterPro"/>
</dbReference>
<keyword evidence="6" id="KW-0256">Endoplasmic reticulum</keyword>
<protein>
    <submittedName>
        <fullName evidence="17">Fatty acid hydroxylase superfamily protein</fullName>
    </submittedName>
</protein>
<dbReference type="InterPro" id="IPR014430">
    <property type="entry name" value="Scs7"/>
</dbReference>
<dbReference type="OrthoDB" id="9784228at2"/>
<evidence type="ECO:0000313" key="17">
    <source>
        <dbReference type="EMBL" id="SHJ81084.1"/>
    </source>
</evidence>
<evidence type="ECO:0000256" key="3">
    <source>
        <dbReference type="ARBA" id="ARBA00022516"/>
    </source>
</evidence>
<keyword evidence="8" id="KW-0862">Zinc</keyword>
<keyword evidence="13" id="KW-0275">Fatty acid biosynthesis</keyword>
<evidence type="ECO:0000256" key="15">
    <source>
        <dbReference type="SAM" id="Phobius"/>
    </source>
</evidence>
<feature type="compositionally biased region" description="Polar residues" evidence="14">
    <location>
        <begin position="213"/>
        <end position="226"/>
    </location>
</feature>
<keyword evidence="18" id="KW-1185">Reference proteome</keyword>
<dbReference type="Proteomes" id="UP000184016">
    <property type="component" value="Unassembled WGS sequence"/>
</dbReference>
<name>A0A1M6MCA9_9BACL</name>
<dbReference type="PANTHER" id="PTHR12863:SF1">
    <property type="entry name" value="FATTY ACID 2-HYDROXYLASE"/>
    <property type="match status" value="1"/>
</dbReference>
<sequence>MREYLLEFWTDRRVMFLSLVFIASIILTFSLHHSLKLWIAFLSGAVAWYFIEYIVHRFILHGILSKIMPRAYEGHVRHHTHPEEMKTLLTPNQYNIPGYLGIFLLCIWISHSLDISFAFLTTLSICQLYYEWSHFVSHRPIVPLTPWGKWMKKFHLLHHFQNEHYWFGVTNSTLDALVGTSPDPKIVERVSSADKNRYRYRDKKKNVPIENQDGYTAQSSEAPSNL</sequence>
<evidence type="ECO:0000256" key="10">
    <source>
        <dbReference type="ARBA" id="ARBA00023002"/>
    </source>
</evidence>